<evidence type="ECO:0000259" key="13">
    <source>
        <dbReference type="PROSITE" id="PS51151"/>
    </source>
</evidence>
<dbReference type="InParanoid" id="A0A168LIX9"/>
<keyword evidence="15" id="KW-1185">Reference proteome</keyword>
<comment type="subunit">
    <text evidence="11">Part of the nascent polypeptide-associated complex (NAC).</text>
</comment>
<dbReference type="PANTHER" id="PTHR10351">
    <property type="entry name" value="TRANSCRIPTION FACTOR BTF3 FAMILY MEMBER"/>
    <property type="match status" value="1"/>
</dbReference>
<keyword evidence="5" id="KW-0813">Transport</keyword>
<evidence type="ECO:0000256" key="1">
    <source>
        <dbReference type="ARBA" id="ARBA00004123"/>
    </source>
</evidence>
<reference evidence="14" key="1">
    <citation type="submission" date="2016-04" db="EMBL/GenBank/DDBJ databases">
        <authorList>
            <person name="Evans L.H."/>
            <person name="Alamgir A."/>
            <person name="Owens N."/>
            <person name="Weber N.D."/>
            <person name="Virtaneva K."/>
            <person name="Barbian K."/>
            <person name="Babar A."/>
            <person name="Rosenke K."/>
        </authorList>
    </citation>
    <scope>NUCLEOTIDE SEQUENCE [LARGE SCALE GENOMIC DNA]</scope>
    <source>
        <strain evidence="14">CBS 101.48</strain>
    </source>
</reference>
<dbReference type="FunCoup" id="A0A168LIX9">
    <property type="interactions" value="993"/>
</dbReference>
<dbReference type="GO" id="GO:0005737">
    <property type="term" value="C:cytoplasm"/>
    <property type="evidence" value="ECO:0007669"/>
    <property type="project" value="UniProtKB-SubCell"/>
</dbReference>
<keyword evidence="10" id="KW-0539">Nucleus</keyword>
<dbReference type="OMA" id="AGDTYME"/>
<feature type="compositionally biased region" description="Acidic residues" evidence="12">
    <location>
        <begin position="130"/>
        <end position="140"/>
    </location>
</feature>
<feature type="domain" description="NAC-A/B" evidence="13">
    <location>
        <begin position="33"/>
        <end position="98"/>
    </location>
</feature>
<name>A0A168LIX9_ABSGL</name>
<dbReference type="Proteomes" id="UP000078561">
    <property type="component" value="Unassembled WGS sequence"/>
</dbReference>
<keyword evidence="7" id="KW-0653">Protein transport</keyword>
<feature type="compositionally biased region" description="Basic residues" evidence="12">
    <location>
        <begin position="20"/>
        <end position="29"/>
    </location>
</feature>
<accession>A0A168LIX9</accession>
<dbReference type="GO" id="GO:0005634">
    <property type="term" value="C:nucleus"/>
    <property type="evidence" value="ECO:0007669"/>
    <property type="project" value="UniProtKB-SubCell"/>
</dbReference>
<evidence type="ECO:0000256" key="2">
    <source>
        <dbReference type="ARBA" id="ARBA00004496"/>
    </source>
</evidence>
<feature type="region of interest" description="Disordered" evidence="12">
    <location>
        <begin position="122"/>
        <end position="161"/>
    </location>
</feature>
<keyword evidence="9 11" id="KW-0804">Transcription</keyword>
<proteinExistence type="inferred from homology"/>
<dbReference type="AlphaFoldDB" id="A0A168LIX9"/>
<evidence type="ECO:0000256" key="8">
    <source>
        <dbReference type="ARBA" id="ARBA00023015"/>
    </source>
</evidence>
<evidence type="ECO:0000256" key="4">
    <source>
        <dbReference type="ARBA" id="ARBA00022192"/>
    </source>
</evidence>
<dbReference type="InterPro" id="IPR002715">
    <property type="entry name" value="Nas_poly-pep-assoc_cplx_dom"/>
</dbReference>
<dbReference type="Pfam" id="PF01849">
    <property type="entry name" value="NAC"/>
    <property type="match status" value="1"/>
</dbReference>
<dbReference type="EMBL" id="LT551459">
    <property type="protein sequence ID" value="SAL96887.1"/>
    <property type="molecule type" value="Genomic_DNA"/>
</dbReference>
<keyword evidence="6" id="KW-0963">Cytoplasm</keyword>
<feature type="region of interest" description="Disordered" evidence="12">
    <location>
        <begin position="1"/>
        <end position="34"/>
    </location>
</feature>
<evidence type="ECO:0000313" key="15">
    <source>
        <dbReference type="Proteomes" id="UP000078561"/>
    </source>
</evidence>
<feature type="compositionally biased region" description="Basic and acidic residues" evidence="12">
    <location>
        <begin position="144"/>
        <end position="161"/>
    </location>
</feature>
<dbReference type="GO" id="GO:0015031">
    <property type="term" value="P:protein transport"/>
    <property type="evidence" value="ECO:0007669"/>
    <property type="project" value="UniProtKB-KW"/>
</dbReference>
<evidence type="ECO:0000256" key="6">
    <source>
        <dbReference type="ARBA" id="ARBA00022490"/>
    </source>
</evidence>
<dbReference type="OrthoDB" id="8033832at2759"/>
<evidence type="ECO:0000256" key="7">
    <source>
        <dbReference type="ARBA" id="ARBA00022927"/>
    </source>
</evidence>
<dbReference type="FunFam" id="2.20.70.30:FF:000003">
    <property type="entry name" value="Nascent polypeptide-associated complex subunit beta"/>
    <property type="match status" value="1"/>
</dbReference>
<evidence type="ECO:0000256" key="11">
    <source>
        <dbReference type="RuleBase" id="RU361272"/>
    </source>
</evidence>
<evidence type="ECO:0000256" key="9">
    <source>
        <dbReference type="ARBA" id="ARBA00023163"/>
    </source>
</evidence>
<dbReference type="STRING" id="4829.A0A168LIX9"/>
<protein>
    <recommendedName>
        <fullName evidence="4 11">Nascent polypeptide-associated complex subunit beta</fullName>
    </recommendedName>
</protein>
<comment type="similarity">
    <text evidence="3 11">Belongs to the NAC-beta family.</text>
</comment>
<dbReference type="SMART" id="SM01407">
    <property type="entry name" value="NAC"/>
    <property type="match status" value="1"/>
</dbReference>
<evidence type="ECO:0000256" key="12">
    <source>
        <dbReference type="SAM" id="MobiDB-lite"/>
    </source>
</evidence>
<comment type="subcellular location">
    <subcellularLocation>
        <location evidence="2">Cytoplasm</location>
    </subcellularLocation>
    <subcellularLocation>
        <location evidence="1">Nucleus</location>
    </subcellularLocation>
</comment>
<dbReference type="InterPro" id="IPR038187">
    <property type="entry name" value="NAC_A/B_dom_sf"/>
</dbReference>
<keyword evidence="8 11" id="KW-0805">Transcription regulation</keyword>
<dbReference type="CDD" id="cd22055">
    <property type="entry name" value="NAC_BTF3"/>
    <property type="match status" value="1"/>
</dbReference>
<sequence length="161" mass="17489">MNAEKLAKLQQQVRIGGKGTPRRKVKKVTKTNSGDDRKLQAALQSLKVQPIPGIEEVNMFRDDGKVIHLSHPRIQAAANANTFAIHGRAVEKDLTELVPGILNQLGPDSLASLRKLAEAYQAAQGGAGAEGEDEDDEIPDLVEGFEKTDIKEEAKEEVKAE</sequence>
<dbReference type="InterPro" id="IPR039370">
    <property type="entry name" value="BTF3"/>
</dbReference>
<evidence type="ECO:0000313" key="14">
    <source>
        <dbReference type="EMBL" id="SAL96887.1"/>
    </source>
</evidence>
<dbReference type="PROSITE" id="PS51151">
    <property type="entry name" value="NAC_AB"/>
    <property type="match status" value="1"/>
</dbReference>
<dbReference type="Gene3D" id="2.20.70.30">
    <property type="entry name" value="Nascent polypeptide-associated complex domain"/>
    <property type="match status" value="1"/>
</dbReference>
<evidence type="ECO:0000256" key="5">
    <source>
        <dbReference type="ARBA" id="ARBA00022448"/>
    </source>
</evidence>
<evidence type="ECO:0000256" key="3">
    <source>
        <dbReference type="ARBA" id="ARBA00005296"/>
    </source>
</evidence>
<gene>
    <name evidence="14" type="primary">ABSGL_02337.1 scaffold 3364</name>
</gene>
<evidence type="ECO:0000256" key="10">
    <source>
        <dbReference type="ARBA" id="ARBA00023242"/>
    </source>
</evidence>
<organism evidence="14">
    <name type="scientific">Absidia glauca</name>
    <name type="common">Pin mould</name>
    <dbReference type="NCBI Taxonomy" id="4829"/>
    <lineage>
        <taxon>Eukaryota</taxon>
        <taxon>Fungi</taxon>
        <taxon>Fungi incertae sedis</taxon>
        <taxon>Mucoromycota</taxon>
        <taxon>Mucoromycotina</taxon>
        <taxon>Mucoromycetes</taxon>
        <taxon>Mucorales</taxon>
        <taxon>Cunninghamellaceae</taxon>
        <taxon>Absidia</taxon>
    </lineage>
</organism>